<evidence type="ECO:0000313" key="2">
    <source>
        <dbReference type="EMBL" id="JAP86138.1"/>
    </source>
</evidence>
<feature type="signal peptide" evidence="1">
    <location>
        <begin position="1"/>
        <end position="20"/>
    </location>
</feature>
<dbReference type="AlphaFoldDB" id="A0A131Z585"/>
<proteinExistence type="predicted"/>
<accession>A0A131Z585</accession>
<dbReference type="EMBL" id="GEDV01002419">
    <property type="protein sequence ID" value="JAP86138.1"/>
    <property type="molecule type" value="Transcribed_RNA"/>
</dbReference>
<keyword evidence="1" id="KW-0732">Signal</keyword>
<evidence type="ECO:0000256" key="1">
    <source>
        <dbReference type="SAM" id="SignalP"/>
    </source>
</evidence>
<dbReference type="Gene3D" id="1.10.150.440">
    <property type="match status" value="1"/>
</dbReference>
<name>A0A131Z585_RHIAP</name>
<protein>
    <submittedName>
        <fullName evidence="2">Microplusin</fullName>
    </submittedName>
</protein>
<reference evidence="2" key="1">
    <citation type="journal article" date="2016" name="Ticks Tick Borne Dis.">
        <title>De novo assembly and annotation of the salivary gland transcriptome of Rhipicephalus appendiculatus male and female ticks during blood feeding.</title>
        <authorList>
            <person name="de Castro M.H."/>
            <person name="de Klerk D."/>
            <person name="Pienaar R."/>
            <person name="Latif A.A."/>
            <person name="Rees D.J."/>
            <person name="Mans B.J."/>
        </authorList>
    </citation>
    <scope>NUCLEOTIDE SEQUENCE</scope>
    <source>
        <tissue evidence="2">Salivary glands</tissue>
    </source>
</reference>
<feature type="chain" id="PRO_5007286825" evidence="1">
    <location>
        <begin position="21"/>
        <end position="108"/>
    </location>
</feature>
<organism evidence="2">
    <name type="scientific">Rhipicephalus appendiculatus</name>
    <name type="common">Brown ear tick</name>
    <dbReference type="NCBI Taxonomy" id="34631"/>
    <lineage>
        <taxon>Eukaryota</taxon>
        <taxon>Metazoa</taxon>
        <taxon>Ecdysozoa</taxon>
        <taxon>Arthropoda</taxon>
        <taxon>Chelicerata</taxon>
        <taxon>Arachnida</taxon>
        <taxon>Acari</taxon>
        <taxon>Parasitiformes</taxon>
        <taxon>Ixodida</taxon>
        <taxon>Ixodoidea</taxon>
        <taxon>Ixodidae</taxon>
        <taxon>Rhipicephalinae</taxon>
        <taxon>Rhipicephalus</taxon>
        <taxon>Rhipicephalus</taxon>
    </lineage>
</organism>
<sequence>MKTFSCLLLVTFLCIHWAQSHDLPRTCKLDDNARKVLITCVKETSGTEVMTKLTAVVKGLRCGEDMECGIKKACTEFRGSLEKVGQGIFQKDDVPKIRQLFTACLDKH</sequence>